<keyword evidence="2" id="KW-1185">Reference proteome</keyword>
<reference evidence="1 2" key="1">
    <citation type="journal article" date="2008" name="ISME J.">
        <title>Comparative genomics of two ecotypes of the marine planktonic copiotroph Alteromonas macleodii suggests alternative lifestyles associated with different kinds of particulate organic matter.</title>
        <authorList>
            <person name="Ivars-Martinez E."/>
            <person name="Martin-Cuadrado A.B."/>
            <person name="D'Auria G."/>
            <person name="Mira A."/>
            <person name="Ferriera S."/>
            <person name="Johnson J."/>
            <person name="Friedman R."/>
            <person name="Rodriguez-Valera F."/>
        </authorList>
    </citation>
    <scope>NUCLEOTIDE SEQUENCE [LARGE SCALE GENOMIC DNA]</scope>
    <source>
        <strain evidence="2">DSM 17117 / CIP 110805 / LMG 28347 / Deep ecotype</strain>
    </source>
</reference>
<sequence length="168" mass="17898">MEIDSDTGAFTFVANELATVDDSFIVSVSDGIGEPVLGTIDLGASYVSNEDKLTYYYASSHSHIANAESLVESDSADDEVVITDAEVAEDSYINIAVGYALAGFADLSLQTINEKIITRPGKAEAFRLSANELERIGESDTAKTFRTEAVVQQNAYVAALGLDNLGSR</sequence>
<dbReference type="KEGG" id="amc:MADE_1016215"/>
<protein>
    <submittedName>
        <fullName evidence="1">Uncharacterized protein</fullName>
    </submittedName>
</protein>
<gene>
    <name evidence="1" type="ordered locus">MADE_1016215</name>
</gene>
<name>F2G3H4_ALTMD</name>
<dbReference type="Proteomes" id="UP000001870">
    <property type="component" value="Chromosome"/>
</dbReference>
<evidence type="ECO:0000313" key="2">
    <source>
        <dbReference type="Proteomes" id="UP000001870"/>
    </source>
</evidence>
<dbReference type="HOGENOM" id="CLU_1583129_0_0_6"/>
<evidence type="ECO:0000313" key="1">
    <source>
        <dbReference type="EMBL" id="AEA99371.1"/>
    </source>
</evidence>
<organism evidence="1 2">
    <name type="scientific">Alteromonas mediterranea (strain DSM 17117 / CIP 110805 / LMG 28347 / Deep ecotype)</name>
    <dbReference type="NCBI Taxonomy" id="1774373"/>
    <lineage>
        <taxon>Bacteria</taxon>
        <taxon>Pseudomonadati</taxon>
        <taxon>Pseudomonadota</taxon>
        <taxon>Gammaproteobacteria</taxon>
        <taxon>Alteromonadales</taxon>
        <taxon>Alteromonadaceae</taxon>
        <taxon>Alteromonas/Salinimonas group</taxon>
        <taxon>Alteromonas</taxon>
    </lineage>
</organism>
<dbReference type="EMBL" id="CP001103">
    <property type="protein sequence ID" value="AEA99371.1"/>
    <property type="molecule type" value="Genomic_DNA"/>
</dbReference>
<accession>F2G3H4</accession>
<proteinExistence type="predicted"/>
<reference evidence="1 2" key="2">
    <citation type="journal article" date="2015" name="Antonie Van Leeuwenhoek">
        <title>Ecophysiological diversity of a novel member of the genus Alteromonas, and description of Alteromonas mediterranea sp. nov.</title>
        <authorList>
            <person name="Ivanova E.P."/>
            <person name="Lopez-Perez M."/>
            <person name="Zabalos M."/>
            <person name="Nguyen S.H."/>
            <person name="Webb H.K."/>
            <person name="Ryan J."/>
            <person name="Lagutin K."/>
            <person name="Vyssotski M."/>
            <person name="Crawford R.J."/>
            <person name="Rodriguez-Valera F."/>
        </authorList>
    </citation>
    <scope>NUCLEOTIDE SEQUENCE [LARGE SCALE GENOMIC DNA]</scope>
    <source>
        <strain evidence="2">DSM 17117 / CIP 110805 / LMG 28347 / Deep ecotype</strain>
    </source>
</reference>
<dbReference type="AlphaFoldDB" id="F2G3H4"/>